<dbReference type="OrthoDB" id="9988775at2759"/>
<proteinExistence type="predicted"/>
<dbReference type="GO" id="GO:0006552">
    <property type="term" value="P:L-leucine catabolic process"/>
    <property type="evidence" value="ECO:0007669"/>
    <property type="project" value="TreeGrafter"/>
</dbReference>
<dbReference type="Pfam" id="PF02771">
    <property type="entry name" value="Acyl-CoA_dh_N"/>
    <property type="match status" value="1"/>
</dbReference>
<dbReference type="Gene3D" id="1.10.540.10">
    <property type="entry name" value="Acyl-CoA dehydrogenase/oxidase, N-terminal domain"/>
    <property type="match status" value="1"/>
</dbReference>
<dbReference type="GO" id="GO:0005739">
    <property type="term" value="C:mitochondrion"/>
    <property type="evidence" value="ECO:0007669"/>
    <property type="project" value="TreeGrafter"/>
</dbReference>
<protein>
    <recommendedName>
        <fullName evidence="1">Acyl-CoA dehydrogenase/oxidase N-terminal domain-containing protein</fullName>
    </recommendedName>
</protein>
<name>A0A250XTP9_9CHLO</name>
<sequence length="123" mass="13551">MIRNLTALNTFQGLPGCLGVSWLCLSRFSSGRTAEPNGTEEFRESVREFAEKVIAPHAEEIDKTNMFPASRDLWVEMGSFGLLGVTAPLEYGGLAGGYKEHCIAMEDLIHLSRIMVLSSLNMI</sequence>
<dbReference type="SUPFAM" id="SSF56645">
    <property type="entry name" value="Acyl-CoA dehydrogenase NM domain-like"/>
    <property type="match status" value="1"/>
</dbReference>
<dbReference type="GO" id="GO:0050660">
    <property type="term" value="F:flavin adenine dinucleotide binding"/>
    <property type="evidence" value="ECO:0007669"/>
    <property type="project" value="InterPro"/>
</dbReference>
<evidence type="ECO:0000313" key="3">
    <source>
        <dbReference type="Proteomes" id="UP000232323"/>
    </source>
</evidence>
<comment type="caution">
    <text evidence="2">The sequence shown here is derived from an EMBL/GenBank/DDBJ whole genome shotgun (WGS) entry which is preliminary data.</text>
</comment>
<gene>
    <name evidence="2" type="ORF">CEUSTIGMA_g13714.t1</name>
</gene>
<dbReference type="GO" id="GO:0008470">
    <property type="term" value="F:3-methylbutanoyl-CoA dehydrogenase activity"/>
    <property type="evidence" value="ECO:0007669"/>
    <property type="project" value="TreeGrafter"/>
</dbReference>
<accession>A0A250XTP9</accession>
<dbReference type="STRING" id="1157962.A0A250XTP9"/>
<dbReference type="PANTHER" id="PTHR43884">
    <property type="entry name" value="ACYL-COA DEHYDROGENASE"/>
    <property type="match status" value="1"/>
</dbReference>
<keyword evidence="3" id="KW-1185">Reference proteome</keyword>
<evidence type="ECO:0000259" key="1">
    <source>
        <dbReference type="Pfam" id="PF02771"/>
    </source>
</evidence>
<dbReference type="EMBL" id="BEGY01000265">
    <property type="protein sequence ID" value="GAX86302.1"/>
    <property type="molecule type" value="Genomic_DNA"/>
</dbReference>
<dbReference type="AlphaFoldDB" id="A0A250XTP9"/>
<organism evidence="2 3">
    <name type="scientific">Chlamydomonas eustigma</name>
    <dbReference type="NCBI Taxonomy" id="1157962"/>
    <lineage>
        <taxon>Eukaryota</taxon>
        <taxon>Viridiplantae</taxon>
        <taxon>Chlorophyta</taxon>
        <taxon>core chlorophytes</taxon>
        <taxon>Chlorophyceae</taxon>
        <taxon>CS clade</taxon>
        <taxon>Chlamydomonadales</taxon>
        <taxon>Chlamydomonadaceae</taxon>
        <taxon>Chlamydomonas</taxon>
    </lineage>
</organism>
<dbReference type="Proteomes" id="UP000232323">
    <property type="component" value="Unassembled WGS sequence"/>
</dbReference>
<reference evidence="2 3" key="1">
    <citation type="submission" date="2017-08" db="EMBL/GenBank/DDBJ databases">
        <title>Acidophilic green algal genome provides insights into adaptation to an acidic environment.</title>
        <authorList>
            <person name="Hirooka S."/>
            <person name="Hirose Y."/>
            <person name="Kanesaki Y."/>
            <person name="Higuchi S."/>
            <person name="Fujiwara T."/>
            <person name="Onuma R."/>
            <person name="Era A."/>
            <person name="Ohbayashi R."/>
            <person name="Uzuka A."/>
            <person name="Nozaki H."/>
            <person name="Yoshikawa H."/>
            <person name="Miyagishima S.Y."/>
        </authorList>
    </citation>
    <scope>NUCLEOTIDE SEQUENCE [LARGE SCALE GENOMIC DNA]</scope>
    <source>
        <strain evidence="2 3">NIES-2499</strain>
    </source>
</reference>
<feature type="domain" description="Acyl-CoA dehydrogenase/oxidase N-terminal" evidence="1">
    <location>
        <begin position="40"/>
        <end position="111"/>
    </location>
</feature>
<dbReference type="InterPro" id="IPR009100">
    <property type="entry name" value="AcylCoA_DH/oxidase_NM_dom_sf"/>
</dbReference>
<dbReference type="InterPro" id="IPR013786">
    <property type="entry name" value="AcylCoA_DH/ox_N"/>
</dbReference>
<dbReference type="InterPro" id="IPR037069">
    <property type="entry name" value="AcylCoA_DH/ox_N_sf"/>
</dbReference>
<evidence type="ECO:0000313" key="2">
    <source>
        <dbReference type="EMBL" id="GAX86302.1"/>
    </source>
</evidence>
<dbReference type="PANTHER" id="PTHR43884:SF12">
    <property type="entry name" value="ISOVALERYL-COA DEHYDROGENASE, MITOCHONDRIAL-RELATED"/>
    <property type="match status" value="1"/>
</dbReference>